<keyword evidence="4 7" id="KW-0812">Transmembrane</keyword>
<dbReference type="Proteomes" id="UP000201613">
    <property type="component" value="Unassembled WGS sequence"/>
</dbReference>
<dbReference type="InterPro" id="IPR003399">
    <property type="entry name" value="Mce/MlaD"/>
</dbReference>
<evidence type="ECO:0000313" key="10">
    <source>
        <dbReference type="Proteomes" id="UP000201613"/>
    </source>
</evidence>
<evidence type="ECO:0000256" key="5">
    <source>
        <dbReference type="ARBA" id="ARBA00022989"/>
    </source>
</evidence>
<evidence type="ECO:0000256" key="2">
    <source>
        <dbReference type="ARBA" id="ARBA00022475"/>
    </source>
</evidence>
<keyword evidence="6 7" id="KW-0472">Membrane</keyword>
<dbReference type="AlphaFoldDB" id="A0A238LII5"/>
<dbReference type="OrthoDB" id="9806984at2"/>
<dbReference type="InterPro" id="IPR051800">
    <property type="entry name" value="PqiA-PqiB_transport"/>
</dbReference>
<evidence type="ECO:0000256" key="4">
    <source>
        <dbReference type="ARBA" id="ARBA00022692"/>
    </source>
</evidence>
<evidence type="ECO:0000256" key="6">
    <source>
        <dbReference type="ARBA" id="ARBA00023136"/>
    </source>
</evidence>
<organism evidence="9 10">
    <name type="scientific">Flavimaricola marinus</name>
    <dbReference type="NCBI Taxonomy" id="1819565"/>
    <lineage>
        <taxon>Bacteria</taxon>
        <taxon>Pseudomonadati</taxon>
        <taxon>Pseudomonadota</taxon>
        <taxon>Alphaproteobacteria</taxon>
        <taxon>Rhodobacterales</taxon>
        <taxon>Paracoccaceae</taxon>
        <taxon>Flavimaricola</taxon>
    </lineage>
</organism>
<dbReference type="PANTHER" id="PTHR30462">
    <property type="entry name" value="INTERMEMBRANE TRANSPORT PROTEIN PQIB-RELATED"/>
    <property type="match status" value="1"/>
</dbReference>
<feature type="domain" description="Mce/MlaD" evidence="8">
    <location>
        <begin position="47"/>
        <end position="124"/>
    </location>
</feature>
<gene>
    <name evidence="9" type="primary">pqiB</name>
    <name evidence="9" type="ORF">LOM8899_03704</name>
</gene>
<reference evidence="9 10" key="1">
    <citation type="submission" date="2017-05" db="EMBL/GenBank/DDBJ databases">
        <authorList>
            <person name="Song R."/>
            <person name="Chenine A.L."/>
            <person name="Ruprecht R.M."/>
        </authorList>
    </citation>
    <scope>NUCLEOTIDE SEQUENCE [LARGE SCALE GENOMIC DNA]</scope>
    <source>
        <strain evidence="9 10">CECT 8899</strain>
    </source>
</reference>
<feature type="domain" description="Mce/MlaD" evidence="8">
    <location>
        <begin position="166"/>
        <end position="222"/>
    </location>
</feature>
<keyword evidence="5 7" id="KW-1133">Transmembrane helix</keyword>
<dbReference type="GO" id="GO:0005886">
    <property type="term" value="C:plasma membrane"/>
    <property type="evidence" value="ECO:0007669"/>
    <property type="project" value="UniProtKB-SubCell"/>
</dbReference>
<name>A0A238LII5_9RHOB</name>
<protein>
    <submittedName>
        <fullName evidence="9">Paraquat-inducible protein B</fullName>
    </submittedName>
</protein>
<sequence length="893" mass="92069">MNDQIPDVTIASSRRSLWDRASVVWLVPFAALAIALGVAWQTYNDRGPLIEIVFDNAAGVAKGETELRYRDVAIGLVETVKFTEALDQVIVGVRVDKDVAPYVDAESEFWVVRPEVTTQGVSGLDTVLSGVYLQGNWDDRIGEPQSTFEGLADAPLLVGGQQGLSIVLRSNDGSLSGNTPILYKGVEVGQVGTANVSSDGFSVEAVAVVYSPYDNLVTDQTRFWDTSGFSLSIGTSGAAVDFESLASLIAGGVTFDTFVSGASLARDDTTFTVYGDAGAARASIFDRSEGATVDIMAIFDGNVSGLVTGAAVELNGLRIGEVSGLNGVIEETPSGSNFVRLQTILSIQPSRLGLDGATNAEDALTFLQEQVDQGLRARLVSGSILTGGLKVQLASVANVPPASMNINARPFPIIPVADSEISDVSLTAQGALDRLNELPIEELLQSATDFLSNASVLVGSAETQQVPADISALLAEIRTVVGSPAIQSLPDQLGNVMTDLETTMSEVRVILTAVQEQEVVNRVASAVDAVTGLTSELETTIEGVPALLAEIEALAAKANGLPLEELLVELSALSANANGLIGADATQALPAQIGQVTAELEGALAEVQTLVADLNANAATTRLLDAVDAAAATAASLDASFAGVPDLVARISVVAEEAQGMDLATLTSEITALVASADSLVSSEATQALPSELNAALSELQTLLVSVNGNDTVVRLLAAVDAATVAAEGVTTSVEGVPQLIENLNAVAADAQGLELDALIDRVTSLVASADTLLADEGTQALPAELTASLAELRSLMAELSDGGAIENTNAALLSARNAADEIAAAAETLPALLNRANALLGQANTTLSGFEDTSPAIRDARAALQEVARAAEAVASLARAIERRPNSLLVGR</sequence>
<evidence type="ECO:0000259" key="8">
    <source>
        <dbReference type="Pfam" id="PF02470"/>
    </source>
</evidence>
<dbReference type="EMBL" id="FXZK01000010">
    <property type="protein sequence ID" value="SMY09537.1"/>
    <property type="molecule type" value="Genomic_DNA"/>
</dbReference>
<keyword evidence="10" id="KW-1185">Reference proteome</keyword>
<comment type="subcellular location">
    <subcellularLocation>
        <location evidence="1">Cell inner membrane</location>
    </subcellularLocation>
</comment>
<dbReference type="PANTHER" id="PTHR30462:SF2">
    <property type="entry name" value="INTERMEMBRANE TRANSPORT PROTEIN PQIB"/>
    <property type="match status" value="1"/>
</dbReference>
<dbReference type="RefSeq" id="WP_093993721.1">
    <property type="nucleotide sequence ID" value="NZ_FXZK01000010.1"/>
</dbReference>
<feature type="transmembrane region" description="Helical" evidence="7">
    <location>
        <begin position="23"/>
        <end position="43"/>
    </location>
</feature>
<keyword evidence="3" id="KW-0997">Cell inner membrane</keyword>
<evidence type="ECO:0000256" key="7">
    <source>
        <dbReference type="SAM" id="Phobius"/>
    </source>
</evidence>
<dbReference type="Pfam" id="PF02470">
    <property type="entry name" value="MlaD"/>
    <property type="match status" value="2"/>
</dbReference>
<evidence type="ECO:0000313" key="9">
    <source>
        <dbReference type="EMBL" id="SMY09537.1"/>
    </source>
</evidence>
<evidence type="ECO:0000256" key="3">
    <source>
        <dbReference type="ARBA" id="ARBA00022519"/>
    </source>
</evidence>
<proteinExistence type="predicted"/>
<keyword evidence="2" id="KW-1003">Cell membrane</keyword>
<accession>A0A238LII5</accession>
<evidence type="ECO:0000256" key="1">
    <source>
        <dbReference type="ARBA" id="ARBA00004533"/>
    </source>
</evidence>